<gene>
    <name evidence="1" type="ORF">M440DRAFT_1422719</name>
</gene>
<dbReference type="OrthoDB" id="4891504at2759"/>
<evidence type="ECO:0000313" key="2">
    <source>
        <dbReference type="Proteomes" id="UP000240760"/>
    </source>
</evidence>
<name>A0A2T4C1Y2_TRILO</name>
<dbReference type="Proteomes" id="UP000240760">
    <property type="component" value="Unassembled WGS sequence"/>
</dbReference>
<sequence>MSDPWEELDNEVPDFLRDPDCHPFDHASPEIQNIIIAIQRYNLAYFEHHSMVPAGVRLYLDKRGMIQRAGAPPIDNLTPGDGKFMFEDLWGPGAEAGVAWRLIDKAPTMKHTTWAETQQKLLEHFGPPQLQEWPTCHWSSQIFSD</sequence>
<dbReference type="EMBL" id="KZ679133">
    <property type="protein sequence ID" value="PTB75581.1"/>
    <property type="molecule type" value="Genomic_DNA"/>
</dbReference>
<proteinExistence type="predicted"/>
<protein>
    <submittedName>
        <fullName evidence="1">Uncharacterized protein</fullName>
    </submittedName>
</protein>
<accession>A0A2T4C1Y2</accession>
<reference evidence="1 2" key="1">
    <citation type="submission" date="2016-07" db="EMBL/GenBank/DDBJ databases">
        <title>Multiple horizontal gene transfer events from other fungi enriched the ability of initially mycotrophic Trichoderma (Ascomycota) to feed on dead plant biomass.</title>
        <authorList>
            <consortium name="DOE Joint Genome Institute"/>
            <person name="Aerts A."/>
            <person name="Atanasova L."/>
            <person name="Chenthamara K."/>
            <person name="Zhang J."/>
            <person name="Grujic M."/>
            <person name="Henrissat B."/>
            <person name="Kuo A."/>
            <person name="Salamov A."/>
            <person name="Lipzen A."/>
            <person name="Labutti K."/>
            <person name="Barry K."/>
            <person name="Miao Y."/>
            <person name="Rahimi M.J."/>
            <person name="Shen Q."/>
            <person name="Grigoriev I.V."/>
            <person name="Kubicek C.P."/>
            <person name="Druzhinina I.S."/>
        </authorList>
    </citation>
    <scope>NUCLEOTIDE SEQUENCE [LARGE SCALE GENOMIC DNA]</scope>
    <source>
        <strain evidence="1 2">ATCC 18648</strain>
    </source>
</reference>
<dbReference type="AlphaFoldDB" id="A0A2T4C1Y2"/>
<organism evidence="1 2">
    <name type="scientific">Trichoderma longibrachiatum ATCC 18648</name>
    <dbReference type="NCBI Taxonomy" id="983965"/>
    <lineage>
        <taxon>Eukaryota</taxon>
        <taxon>Fungi</taxon>
        <taxon>Dikarya</taxon>
        <taxon>Ascomycota</taxon>
        <taxon>Pezizomycotina</taxon>
        <taxon>Sordariomycetes</taxon>
        <taxon>Hypocreomycetidae</taxon>
        <taxon>Hypocreales</taxon>
        <taxon>Hypocreaceae</taxon>
        <taxon>Trichoderma</taxon>
    </lineage>
</organism>
<evidence type="ECO:0000313" key="1">
    <source>
        <dbReference type="EMBL" id="PTB75581.1"/>
    </source>
</evidence>
<keyword evidence="2" id="KW-1185">Reference proteome</keyword>